<dbReference type="PRINTS" id="PR00998">
    <property type="entry name" value="CRBOXYPTASET"/>
</dbReference>
<dbReference type="EC" id="3.4.17.19" evidence="1"/>
<sequence length="496" mass="56260">MSPATPQYDALTDRFTRIHRFAHLQHMAHWDQQANMPPSGNEARSAALAEMAALLHRLRTDPELGGGLEAAGHESLSDQQRANLREMRRQWEANTALPEALVERRSLATSRCEHAWRTQRPANDWVGFLPNLKEVLAVTRETAQRLADRTGLTPYDALMDQYEPGMTTAKVRQVFGEVRSWLPGLIRRVTEKQAREMVLQPHGPFAIEAQRGLCERVMQLLQFDFSAGRLDVSAHPFSGGVPEDVRLTTRFREDDFLQSLMGTMHETGHGRYEQRLPRQWLGQPVAEARSMALHESQSLSFEMQLGGHPGVARLLSPMLVEAFGDQAAFMPGNLHRLLTRVKPGFIRVDADEVTYPAHVMLRFDIERALVEGEVEAEDIPALWDAAMMELLGIDTRGNFKDGPMQDVHWPEGLFGYFPCYSLGAMYAAQWFAAMRREMPDLDTRLDEGELSPVFDWLDQKIWSQGSRWTTDELALHASGETLNPAHFKAHLESRYL</sequence>
<comment type="catalytic activity">
    <reaction evidence="1">
        <text>Release of a C-terminal amino acid with broad specificity, except for -Pro.</text>
        <dbReference type="EC" id="3.4.17.19"/>
    </reaction>
</comment>
<keyword evidence="1 2" id="KW-0378">Hydrolase</keyword>
<evidence type="ECO:0000313" key="3">
    <source>
        <dbReference type="Proteomes" id="UP001371218"/>
    </source>
</evidence>
<keyword evidence="1" id="KW-0479">Metal-binding</keyword>
<dbReference type="GO" id="GO:0004180">
    <property type="term" value="F:carboxypeptidase activity"/>
    <property type="evidence" value="ECO:0007669"/>
    <property type="project" value="UniProtKB-KW"/>
</dbReference>
<evidence type="ECO:0000313" key="2">
    <source>
        <dbReference type="EMBL" id="MEK8031611.1"/>
    </source>
</evidence>
<keyword evidence="1" id="KW-0645">Protease</keyword>
<comment type="caution">
    <text evidence="2">The sequence shown here is derived from an EMBL/GenBank/DDBJ whole genome shotgun (WGS) entry which is preliminary data.</text>
</comment>
<keyword evidence="1 2" id="KW-0121">Carboxypeptidase</keyword>
<dbReference type="Pfam" id="PF02074">
    <property type="entry name" value="Peptidase_M32"/>
    <property type="match status" value="1"/>
</dbReference>
<dbReference type="SUPFAM" id="SSF55486">
    <property type="entry name" value="Metalloproteases ('zincins'), catalytic domain"/>
    <property type="match status" value="1"/>
</dbReference>
<proteinExistence type="inferred from homology"/>
<dbReference type="PANTHER" id="PTHR34217:SF1">
    <property type="entry name" value="CARBOXYPEPTIDASE 1"/>
    <property type="match status" value="1"/>
</dbReference>
<name>A0ABU9BP23_9BURK</name>
<dbReference type="InterPro" id="IPR001333">
    <property type="entry name" value="Peptidase_M32_Taq"/>
</dbReference>
<keyword evidence="3" id="KW-1185">Reference proteome</keyword>
<dbReference type="PROSITE" id="PS52034">
    <property type="entry name" value="PEPTIDASE_M32"/>
    <property type="match status" value="1"/>
</dbReference>
<accession>A0ABU9BP23</accession>
<dbReference type="PIRSF" id="PIRSF006615">
    <property type="entry name" value="Zn_crbxpep_Taq"/>
    <property type="match status" value="1"/>
</dbReference>
<dbReference type="Proteomes" id="UP001371218">
    <property type="component" value="Unassembled WGS sequence"/>
</dbReference>
<comment type="similarity">
    <text evidence="1">Belongs to the peptidase M32 family.</text>
</comment>
<dbReference type="RefSeq" id="WP_341425998.1">
    <property type="nucleotide sequence ID" value="NZ_JBBUTG010000006.1"/>
</dbReference>
<evidence type="ECO:0000256" key="1">
    <source>
        <dbReference type="PIRNR" id="PIRNR006615"/>
    </source>
</evidence>
<dbReference type="CDD" id="cd06460">
    <property type="entry name" value="M32_Taq"/>
    <property type="match status" value="1"/>
</dbReference>
<keyword evidence="1" id="KW-0482">Metalloprotease</keyword>
<comment type="function">
    <text evidence="1">Broad specificity carboxypetidase that releases amino acids sequentially from the C-terminus, including neutral, aromatic, polar and basic residues.</text>
</comment>
<gene>
    <name evidence="2" type="ORF">AACH06_12350</name>
</gene>
<protein>
    <recommendedName>
        <fullName evidence="1">Metal-dependent carboxypeptidase</fullName>
        <ecNumber evidence="1">3.4.17.19</ecNumber>
    </recommendedName>
</protein>
<dbReference type="Gene3D" id="1.10.1370.30">
    <property type="match status" value="1"/>
</dbReference>
<reference evidence="2 3" key="1">
    <citation type="submission" date="2024-04" db="EMBL/GenBank/DDBJ databases">
        <title>Novel species of the genus Ideonella isolated from streams.</title>
        <authorList>
            <person name="Lu H."/>
        </authorList>
    </citation>
    <scope>NUCLEOTIDE SEQUENCE [LARGE SCALE GENOMIC DNA]</scope>
    <source>
        <strain evidence="2 3">DXS29W</strain>
    </source>
</reference>
<dbReference type="EMBL" id="JBBUTG010000006">
    <property type="protein sequence ID" value="MEK8031611.1"/>
    <property type="molecule type" value="Genomic_DNA"/>
</dbReference>
<dbReference type="PANTHER" id="PTHR34217">
    <property type="entry name" value="METAL-DEPENDENT CARBOXYPEPTIDASE"/>
    <property type="match status" value="1"/>
</dbReference>
<organism evidence="2 3">
    <name type="scientific">Ideonella lacteola</name>
    <dbReference type="NCBI Taxonomy" id="2984193"/>
    <lineage>
        <taxon>Bacteria</taxon>
        <taxon>Pseudomonadati</taxon>
        <taxon>Pseudomonadota</taxon>
        <taxon>Betaproteobacteria</taxon>
        <taxon>Burkholderiales</taxon>
        <taxon>Sphaerotilaceae</taxon>
        <taxon>Ideonella</taxon>
    </lineage>
</organism>